<dbReference type="AlphaFoldDB" id="A0A0R3RSL7"/>
<name>A0A0R3RSL7_9BILA</name>
<protein>
    <submittedName>
        <fullName evidence="3">Coiled-coil domain-containing protein 62</fullName>
    </submittedName>
</protein>
<sequence length="302" mass="35276">MFGKSQIKYCSCSTHCIDSRNVSKSFSCDCYLKNDLHQVCELEKVAALLKEKLKNLKDSRNIAQKKNRSLIRQSNELMEEIRQKTIFTKNSIRSENEMAFEAEKWSQLWLSENGQKILADKRLLENAQQVKVIEKQIEYTNRLIAHKRKIISAWQNDAIQKVHKEGQLKMLEEENLDMEKKMTEWLKVNQRLSDIYEVIKDREVEVIFATERCKQRNLQAREECSEMQAHIFAISKKLDEISVRNLTNTSSSSITLHSQEDELKSVSIKLSFSSLNGNYLLLKCNIVVCQKILSKFETLFLT</sequence>
<reference evidence="3" key="1">
    <citation type="submission" date="2017-02" db="UniProtKB">
        <authorList>
            <consortium name="WormBaseParasite"/>
        </authorList>
    </citation>
    <scope>IDENTIFICATION</scope>
</reference>
<accession>A0A0R3RSL7</accession>
<dbReference type="Proteomes" id="UP000050640">
    <property type="component" value="Unplaced"/>
</dbReference>
<feature type="coiled-coil region" evidence="1">
    <location>
        <begin position="161"/>
        <end position="188"/>
    </location>
</feature>
<proteinExistence type="predicted"/>
<keyword evidence="2" id="KW-1185">Reference proteome</keyword>
<feature type="coiled-coil region" evidence="1">
    <location>
        <begin position="46"/>
        <end position="80"/>
    </location>
</feature>
<organism evidence="2 3">
    <name type="scientific">Elaeophora elaphi</name>
    <dbReference type="NCBI Taxonomy" id="1147741"/>
    <lineage>
        <taxon>Eukaryota</taxon>
        <taxon>Metazoa</taxon>
        <taxon>Ecdysozoa</taxon>
        <taxon>Nematoda</taxon>
        <taxon>Chromadorea</taxon>
        <taxon>Rhabditida</taxon>
        <taxon>Spirurina</taxon>
        <taxon>Spiruromorpha</taxon>
        <taxon>Filarioidea</taxon>
        <taxon>Onchocercidae</taxon>
        <taxon>Elaeophora</taxon>
    </lineage>
</organism>
<evidence type="ECO:0000256" key="1">
    <source>
        <dbReference type="SAM" id="Coils"/>
    </source>
</evidence>
<keyword evidence="1" id="KW-0175">Coiled coil</keyword>
<dbReference type="WBParaSite" id="EEL_0000484501-mRNA-1">
    <property type="protein sequence ID" value="EEL_0000484501-mRNA-1"/>
    <property type="gene ID" value="EEL_0000484501"/>
</dbReference>
<evidence type="ECO:0000313" key="3">
    <source>
        <dbReference type="WBParaSite" id="EEL_0000484501-mRNA-1"/>
    </source>
</evidence>
<evidence type="ECO:0000313" key="2">
    <source>
        <dbReference type="Proteomes" id="UP000050640"/>
    </source>
</evidence>